<dbReference type="InterPro" id="IPR016181">
    <property type="entry name" value="Acyl_CoA_acyltransferase"/>
</dbReference>
<dbReference type="OrthoDB" id="323926at2"/>
<dbReference type="Gene3D" id="3.40.50.1000">
    <property type="entry name" value="HAD superfamily/HAD-like"/>
    <property type="match status" value="1"/>
</dbReference>
<dbReference type="NCBIfam" id="TIGR01681">
    <property type="entry name" value="HAD-SF-IIIC"/>
    <property type="match status" value="1"/>
</dbReference>
<dbReference type="RefSeq" id="WP_035377770.1">
    <property type="nucleotide sequence ID" value="NZ_AZQP01000004.1"/>
</dbReference>
<dbReference type="SUPFAM" id="SSF56784">
    <property type="entry name" value="HAD-like"/>
    <property type="match status" value="1"/>
</dbReference>
<dbReference type="InterPro" id="IPR036412">
    <property type="entry name" value="HAD-like_sf"/>
</dbReference>
<dbReference type="Proteomes" id="UP000019681">
    <property type="component" value="Unassembled WGS sequence"/>
</dbReference>
<dbReference type="Gene3D" id="3.40.50.1110">
    <property type="entry name" value="SGNH hydrolase"/>
    <property type="match status" value="1"/>
</dbReference>
<gene>
    <name evidence="2" type="ORF">Q428_02305</name>
</gene>
<dbReference type="AlphaFoldDB" id="A0A017RXY7"/>
<dbReference type="InterPro" id="IPR049369">
    <property type="entry name" value="BF1531-like_N"/>
</dbReference>
<keyword evidence="3" id="KW-1185">Reference proteome</keyword>
<dbReference type="STRING" id="1403537.Q428_02305"/>
<evidence type="ECO:0000313" key="3">
    <source>
        <dbReference type="Proteomes" id="UP000019681"/>
    </source>
</evidence>
<reference evidence="2 3" key="1">
    <citation type="journal article" date="2014" name="Genome Announc.">
        <title>Draft Genome Sequence of Fervidicella metallireducens Strain AeBT, an Iron-Reducing Thermoanaerobe from the Great Artesian Basin.</title>
        <authorList>
            <person name="Patel B.K."/>
        </authorList>
    </citation>
    <scope>NUCLEOTIDE SEQUENCE [LARGE SCALE GENOMIC DNA]</scope>
    <source>
        <strain evidence="2 3">AeB</strain>
    </source>
</reference>
<dbReference type="Pfam" id="PF21211">
    <property type="entry name" value="FkbH_N"/>
    <property type="match status" value="1"/>
</dbReference>
<dbReference type="EMBL" id="AZQP01000004">
    <property type="protein sequence ID" value="EYE89446.1"/>
    <property type="molecule type" value="Genomic_DNA"/>
</dbReference>
<sequence>MEEKLTVYDYIKSYKDIVSESEKNDAEKEKFKIALLASSTIKALKEILYVKCYKMNLICEFYESIYNKYAEDIFNEKSELYKFTPDLIIIFIDIMSLIGEDYYLPYNITVEEREKQINSKLHELTIMIEKLKKNLSSKIIVHNFCVPTFSPLGILESKEEFGFIESIETLNFHLREKFKKDKQVFIFDFNSFCSKIGKENVLDYNLLYSVDLKVSIHHFPELCEEYLSYIKPLKSKIKKCIVLDLDNTLWGGIAGEDGLEGINLGPTSTGRVYLDFQKYLLSLNKMGIILAINSKNNPEDALNIIRNHPYMVLKEDNFSDIEINWDDKITNMVKISKKLNIGLDSMVFIDDDKLNRDMIKKALPEVTVVELPDNPALYVSTLINLKEFNSFYLTEEDVKKSKMYEEQRKREEFKKDFNDIDEYLKELNIEVTIDCVNKLNLARIVQLTQKTNQFNLTTKRYTQEAIEALIKNGNYLIFSAKVRDKFGDNGITGVVILEKNPGEWRIDTFLLSCRVIGRKIEKVMLAYIVEKAKSENIAKIIGEYIPTEKNTLVKDFYKDNGFLFIGEKEKKQIWELKINSNINVETASFIKVIDKTRELDLK</sequence>
<dbReference type="NCBIfam" id="TIGR01686">
    <property type="entry name" value="FkbH"/>
    <property type="match status" value="1"/>
</dbReference>
<dbReference type="InterPro" id="IPR010037">
    <property type="entry name" value="FkbH_domain"/>
</dbReference>
<comment type="caution">
    <text evidence="2">The sequence shown here is derived from an EMBL/GenBank/DDBJ whole genome shotgun (WGS) entry which is preliminary data.</text>
</comment>
<dbReference type="SUPFAM" id="SSF55729">
    <property type="entry name" value="Acyl-CoA N-acyltransferases (Nat)"/>
    <property type="match status" value="1"/>
</dbReference>
<organism evidence="2 3">
    <name type="scientific">Fervidicella metallireducens AeB</name>
    <dbReference type="NCBI Taxonomy" id="1403537"/>
    <lineage>
        <taxon>Bacteria</taxon>
        <taxon>Bacillati</taxon>
        <taxon>Bacillota</taxon>
        <taxon>Clostridia</taxon>
        <taxon>Eubacteriales</taxon>
        <taxon>Clostridiaceae</taxon>
        <taxon>Fervidicella</taxon>
    </lineage>
</organism>
<evidence type="ECO:0000259" key="1">
    <source>
        <dbReference type="Pfam" id="PF21211"/>
    </source>
</evidence>
<accession>A0A017RXY7</accession>
<proteinExistence type="predicted"/>
<dbReference type="InterPro" id="IPR036514">
    <property type="entry name" value="SGNH_hydro_sf"/>
</dbReference>
<dbReference type="InterPro" id="IPR010033">
    <property type="entry name" value="HAD_SF_ppase_IIIC"/>
</dbReference>
<name>A0A017RXY7_9CLOT</name>
<dbReference type="Gene3D" id="3.40.630.30">
    <property type="match status" value="1"/>
</dbReference>
<feature type="domain" description="BF1531-like N-terminal" evidence="1">
    <location>
        <begin position="32"/>
        <end position="227"/>
    </location>
</feature>
<dbReference type="InterPro" id="IPR023214">
    <property type="entry name" value="HAD_sf"/>
</dbReference>
<protein>
    <recommendedName>
        <fullName evidence="1">BF1531-like N-terminal domain-containing protein</fullName>
    </recommendedName>
</protein>
<evidence type="ECO:0000313" key="2">
    <source>
        <dbReference type="EMBL" id="EYE89446.1"/>
    </source>
</evidence>